<gene>
    <name evidence="2" type="ORF">UFOVP337_28</name>
</gene>
<evidence type="ECO:0000256" key="1">
    <source>
        <dbReference type="SAM" id="MobiDB-lite"/>
    </source>
</evidence>
<organism evidence="2">
    <name type="scientific">uncultured Caudovirales phage</name>
    <dbReference type="NCBI Taxonomy" id="2100421"/>
    <lineage>
        <taxon>Viruses</taxon>
        <taxon>Duplodnaviria</taxon>
        <taxon>Heunggongvirae</taxon>
        <taxon>Uroviricota</taxon>
        <taxon>Caudoviricetes</taxon>
        <taxon>Peduoviridae</taxon>
        <taxon>Maltschvirus</taxon>
        <taxon>Maltschvirus maltsch</taxon>
    </lineage>
</organism>
<protein>
    <submittedName>
        <fullName evidence="2">Uncharacterized protein</fullName>
    </submittedName>
</protein>
<feature type="region of interest" description="Disordered" evidence="1">
    <location>
        <begin position="55"/>
        <end position="77"/>
    </location>
</feature>
<sequence length="77" mass="9065">MNYNDKLWQVKQFIEENFDDPVELTIALGLSVDDLVQLLPDVLVANYHKFFQTNDDTEDHFEEDEPPDFGTGEDWEE</sequence>
<dbReference type="EMBL" id="LR796354">
    <property type="protein sequence ID" value="CAB4139265.1"/>
    <property type="molecule type" value="Genomic_DNA"/>
</dbReference>
<reference evidence="2" key="1">
    <citation type="submission" date="2020-04" db="EMBL/GenBank/DDBJ databases">
        <authorList>
            <person name="Chiriac C."/>
            <person name="Salcher M."/>
            <person name="Ghai R."/>
            <person name="Kavagutti S V."/>
        </authorList>
    </citation>
    <scope>NUCLEOTIDE SEQUENCE</scope>
</reference>
<accession>A0A6J5LXL9</accession>
<evidence type="ECO:0000313" key="2">
    <source>
        <dbReference type="EMBL" id="CAB4139265.1"/>
    </source>
</evidence>
<name>A0A6J5LXL9_9CAUD</name>
<proteinExistence type="predicted"/>